<gene>
    <name evidence="1" type="ORF">MLD38_004228</name>
</gene>
<accession>A0ACB9S9P1</accession>
<comment type="caution">
    <text evidence="1">The sequence shown here is derived from an EMBL/GenBank/DDBJ whole genome shotgun (WGS) entry which is preliminary data.</text>
</comment>
<evidence type="ECO:0000313" key="1">
    <source>
        <dbReference type="EMBL" id="KAI4386283.1"/>
    </source>
</evidence>
<organism evidence="1 2">
    <name type="scientific">Melastoma candidum</name>
    <dbReference type="NCBI Taxonomy" id="119954"/>
    <lineage>
        <taxon>Eukaryota</taxon>
        <taxon>Viridiplantae</taxon>
        <taxon>Streptophyta</taxon>
        <taxon>Embryophyta</taxon>
        <taxon>Tracheophyta</taxon>
        <taxon>Spermatophyta</taxon>
        <taxon>Magnoliopsida</taxon>
        <taxon>eudicotyledons</taxon>
        <taxon>Gunneridae</taxon>
        <taxon>Pentapetalae</taxon>
        <taxon>rosids</taxon>
        <taxon>malvids</taxon>
        <taxon>Myrtales</taxon>
        <taxon>Melastomataceae</taxon>
        <taxon>Melastomatoideae</taxon>
        <taxon>Melastomateae</taxon>
        <taxon>Melastoma</taxon>
    </lineage>
</organism>
<dbReference type="Proteomes" id="UP001057402">
    <property type="component" value="Chromosome 2"/>
</dbReference>
<keyword evidence="2" id="KW-1185">Reference proteome</keyword>
<sequence length="374" mass="40164">MGRLGYNNAGDDRKRFLNHSSHPHHLELTSAAVVPSDRATCFGCHGIVVSGTPHLTCRSCAFYLHCECYDFPERIRHPGHDHVLVLDTSRTASFRCKACDSDGRGFAYRCMACHQDFHCACTSKPLSVTDHSVHEHELKLYFKAPYEGEAGFRCDLCGQGCYCWLYCCKGCHFDVHIDYVKCKVARTSGMAPAAGENAPPYQTRMRSIQGSVPESFPVVADRVPGYPGGTNVTATRAVLHNTGPPSPVNNPQIGPNGSYGHGGQGFGAPIYGEPYGNNNFVHLQPLQGNSQPMNLWPNGRPPMNVQPNLGVGYGPPITQSGYPQAGMKEMFAGGIASGLGEGTGQGIVGMGMDALGMGGDHTMGSDFVDSYAGE</sequence>
<protein>
    <submittedName>
        <fullName evidence="1">Uncharacterized protein</fullName>
    </submittedName>
</protein>
<dbReference type="EMBL" id="CM042881">
    <property type="protein sequence ID" value="KAI4386283.1"/>
    <property type="molecule type" value="Genomic_DNA"/>
</dbReference>
<evidence type="ECO:0000313" key="2">
    <source>
        <dbReference type="Proteomes" id="UP001057402"/>
    </source>
</evidence>
<reference evidence="2" key="1">
    <citation type="journal article" date="2023" name="Front. Plant Sci.">
        <title>Chromosomal-level genome assembly of Melastoma candidum provides insights into trichome evolution.</title>
        <authorList>
            <person name="Zhong Y."/>
            <person name="Wu W."/>
            <person name="Sun C."/>
            <person name="Zou P."/>
            <person name="Liu Y."/>
            <person name="Dai S."/>
            <person name="Zhou R."/>
        </authorList>
    </citation>
    <scope>NUCLEOTIDE SEQUENCE [LARGE SCALE GENOMIC DNA]</scope>
</reference>
<proteinExistence type="predicted"/>
<name>A0ACB9S9P1_9MYRT</name>